<keyword evidence="2" id="KW-1185">Reference proteome</keyword>
<dbReference type="SUPFAM" id="SSF52047">
    <property type="entry name" value="RNI-like"/>
    <property type="match status" value="1"/>
</dbReference>
<accession>A0A8H6I4I5</accession>
<name>A0A8H6I4I5_9AGAR</name>
<dbReference type="Proteomes" id="UP000521943">
    <property type="component" value="Unassembled WGS sequence"/>
</dbReference>
<comment type="caution">
    <text evidence="1">The sequence shown here is derived from an EMBL/GenBank/DDBJ whole genome shotgun (WGS) entry which is preliminary data.</text>
</comment>
<evidence type="ECO:0000313" key="1">
    <source>
        <dbReference type="EMBL" id="KAF6758773.1"/>
    </source>
</evidence>
<dbReference type="OrthoDB" id="2884925at2759"/>
<dbReference type="EMBL" id="JACGCI010000017">
    <property type="protein sequence ID" value="KAF6758773.1"/>
    <property type="molecule type" value="Genomic_DNA"/>
</dbReference>
<protein>
    <recommendedName>
        <fullName evidence="3">F-box domain-containing protein</fullName>
    </recommendedName>
</protein>
<organism evidence="1 2">
    <name type="scientific">Ephemerocybe angulata</name>
    <dbReference type="NCBI Taxonomy" id="980116"/>
    <lineage>
        <taxon>Eukaryota</taxon>
        <taxon>Fungi</taxon>
        <taxon>Dikarya</taxon>
        <taxon>Basidiomycota</taxon>
        <taxon>Agaricomycotina</taxon>
        <taxon>Agaricomycetes</taxon>
        <taxon>Agaricomycetidae</taxon>
        <taxon>Agaricales</taxon>
        <taxon>Agaricineae</taxon>
        <taxon>Psathyrellaceae</taxon>
        <taxon>Ephemerocybe</taxon>
    </lineage>
</organism>
<dbReference type="Gene3D" id="3.80.10.10">
    <property type="entry name" value="Ribonuclease Inhibitor"/>
    <property type="match status" value="1"/>
</dbReference>
<dbReference type="InterPro" id="IPR032675">
    <property type="entry name" value="LRR_dom_sf"/>
</dbReference>
<reference evidence="1 2" key="1">
    <citation type="submission" date="2020-07" db="EMBL/GenBank/DDBJ databases">
        <title>Comparative genomics of pyrophilous fungi reveals a link between fire events and developmental genes.</title>
        <authorList>
            <consortium name="DOE Joint Genome Institute"/>
            <person name="Steindorff A.S."/>
            <person name="Carver A."/>
            <person name="Calhoun S."/>
            <person name="Stillman K."/>
            <person name="Liu H."/>
            <person name="Lipzen A."/>
            <person name="Pangilinan J."/>
            <person name="Labutti K."/>
            <person name="Bruns T.D."/>
            <person name="Grigoriev I.V."/>
        </authorList>
    </citation>
    <scope>NUCLEOTIDE SEQUENCE [LARGE SCALE GENOMIC DNA]</scope>
    <source>
        <strain evidence="1 2">CBS 144469</strain>
    </source>
</reference>
<evidence type="ECO:0008006" key="3">
    <source>
        <dbReference type="Google" id="ProtNLM"/>
    </source>
</evidence>
<sequence length="413" mass="45395">MLLVPNVTFLFPRLKTVTRNVTKTTLSSRTAMANTHIQLDDRLSELSRLDRRLQEEIIETKGCRNALAPISRLSVELLSEIFVISTIGEWDPPSQNPHRDHKTQYRRGCIIISQISGSWRAVALGSPEIWARIDIRTTTKNSLLKYMMKNAGPVALSVVIHSGEHSPVSAADPPRIRALNTIKTMLASSPMKSLTFFLSSSMIFYTLIPSFPSRSETIQTLEVNSYWSWDSSTPWPSKKELLPQGAPNLRRLVLLGPVCIPWKSGLFTQSPNLTSLHLNAPTDTTVAKISSALRHNVHLQELKLLLPQDDMKASPAKPNQGTVLLPNLTALHLTGSVANVTTLLSLVQIPVDIAHLVLSVHVPPEFLQSDVTAPPSQVLLAASANARSIGREDHLHNHLIVAPGDSKSPANSV</sequence>
<evidence type="ECO:0000313" key="2">
    <source>
        <dbReference type="Proteomes" id="UP000521943"/>
    </source>
</evidence>
<proteinExistence type="predicted"/>
<gene>
    <name evidence="1" type="ORF">DFP72DRAFT_160416</name>
</gene>
<dbReference type="AlphaFoldDB" id="A0A8H6I4I5"/>